<dbReference type="SMART" id="SM00575">
    <property type="entry name" value="ZnF_PMZ"/>
    <property type="match status" value="1"/>
</dbReference>
<keyword evidence="2 6" id="KW-0479">Metal-binding</keyword>
<dbReference type="Pfam" id="PF10551">
    <property type="entry name" value="MULE"/>
    <property type="match status" value="1"/>
</dbReference>
<dbReference type="InterPro" id="IPR006564">
    <property type="entry name" value="Znf_PMZ"/>
</dbReference>
<dbReference type="InterPro" id="IPR004330">
    <property type="entry name" value="FAR1_DNA_bnd_dom"/>
</dbReference>
<evidence type="ECO:0000256" key="4">
    <source>
        <dbReference type="ARBA" id="ARBA00022833"/>
    </source>
</evidence>
<protein>
    <recommendedName>
        <fullName evidence="6">Protein FAR1-RELATED SEQUENCE</fullName>
    </recommendedName>
</protein>
<dbReference type="PANTHER" id="PTHR31669">
    <property type="entry name" value="PROTEIN FAR1-RELATED SEQUENCE 10-RELATED"/>
    <property type="match status" value="1"/>
</dbReference>
<comment type="caution">
    <text evidence="9">The sequence shown here is derived from an EMBL/GenBank/DDBJ whole genome shotgun (WGS) entry which is preliminary data.</text>
</comment>
<keyword evidence="3 5" id="KW-0863">Zinc-finger</keyword>
<evidence type="ECO:0000313" key="10">
    <source>
        <dbReference type="Proteomes" id="UP001140206"/>
    </source>
</evidence>
<dbReference type="GO" id="GO:0005634">
    <property type="term" value="C:nucleus"/>
    <property type="evidence" value="ECO:0007669"/>
    <property type="project" value="UniProtKB-SubCell"/>
</dbReference>
<evidence type="ECO:0000256" key="7">
    <source>
        <dbReference type="SAM" id="MobiDB-lite"/>
    </source>
</evidence>
<dbReference type="GO" id="GO:0008270">
    <property type="term" value="F:zinc ion binding"/>
    <property type="evidence" value="ECO:0007669"/>
    <property type="project" value="UniProtKB-UniRule"/>
</dbReference>
<evidence type="ECO:0000256" key="6">
    <source>
        <dbReference type="RuleBase" id="RU367018"/>
    </source>
</evidence>
<evidence type="ECO:0000313" key="9">
    <source>
        <dbReference type="EMBL" id="KAJ4748441.1"/>
    </source>
</evidence>
<sequence>MVNEGASSTIVDTDPHEHLEFAPFVGKEFNTEDDAKEFYNNFAYRRGFSIRKGHHYTSAKLKKVTMVQYVCSMEGFPNKPTNQSTPEKEKAYTRTGCKARFKVRLQGGVWKVSVFEDIHNHPMVTSPAKKGSLRSHRKLDYEDKEYTKDNFSGVRHGGTKNLKFKRKGAINEIASQNRKLVSMDVEAILVHFQKKQEKDPEFFYDAEVDESGRLKNMFWVDGRARRAFQEFGDVVTFDTNFKANKYSMPLAPFIGMNHHRMPIIFGIAMLRSEEKVSLIWLFQTWVKAMYDKEPRAIITNEDEDSAMRIAIKEAFPNTIHRCCQWHVMRKASDHLGAIYSIKPGFEDELKRVINRSMTVSEFEKGWRDMLRNYDLGNNRHLKVMYEKRSEWVPAYFRGVFFADMSTTHISESANSTLKLWTNDHSSMYQFVLQVEKTVGGIWANESDEDIANMKAVPELSSFHLIEKDAHQVYTSKVMSIFKGILKKTQLGEVNEVEKDALYEVAINDHPIIQNWIPETYIIKINKSEELVSCSCKRYEFEGLLCSHAIKVMHHVRMFHLPNRYIMKRWCKDANACTKRSNFERSMEFGSTQELQAIRFATLKPQVMKLLKMASRSSNAFKLFQKILDVAEQQMQEVTDKQETLTCEIDTSTRIPSQVILEPPISQCKEKRKQPQRFNPQSEAKKPRRCGTCGSNKGGHNSRTCPLKKVQGRKREDDDVDSEEGQDVESDGAYEYEDLSG</sequence>
<dbReference type="InterPro" id="IPR031052">
    <property type="entry name" value="FHY3/FAR1"/>
</dbReference>
<keyword evidence="4 6" id="KW-0862">Zinc</keyword>
<dbReference type="Pfam" id="PF04434">
    <property type="entry name" value="SWIM"/>
    <property type="match status" value="1"/>
</dbReference>
<comment type="function">
    <text evidence="6">Putative transcription activator involved in regulating light control of development.</text>
</comment>
<dbReference type="PANTHER" id="PTHR31669:SF251">
    <property type="entry name" value="PROTEIN FAR1-RELATED SEQUENCE"/>
    <property type="match status" value="1"/>
</dbReference>
<dbReference type="AlphaFoldDB" id="A0AAV8BYZ0"/>
<dbReference type="Pfam" id="PF03101">
    <property type="entry name" value="FAR1"/>
    <property type="match status" value="1"/>
</dbReference>
<comment type="similarity">
    <text evidence="1 6">Belongs to the FHY3/FAR1 family.</text>
</comment>
<reference evidence="9" key="1">
    <citation type="submission" date="2022-08" db="EMBL/GenBank/DDBJ databases">
        <authorList>
            <person name="Marques A."/>
        </authorList>
    </citation>
    <scope>NUCLEOTIDE SEQUENCE</scope>
    <source>
        <strain evidence="9">RhyPub2mFocal</strain>
        <tissue evidence="9">Leaves</tissue>
    </source>
</reference>
<feature type="compositionally biased region" description="Acidic residues" evidence="7">
    <location>
        <begin position="717"/>
        <end position="740"/>
    </location>
</feature>
<dbReference type="Proteomes" id="UP001140206">
    <property type="component" value="Chromosome 5"/>
</dbReference>
<accession>A0AAV8BYZ0</accession>
<dbReference type="GO" id="GO:0006355">
    <property type="term" value="P:regulation of DNA-templated transcription"/>
    <property type="evidence" value="ECO:0007669"/>
    <property type="project" value="UniProtKB-UniRule"/>
</dbReference>
<gene>
    <name evidence="9" type="ORF">LUZ62_082846</name>
</gene>
<evidence type="ECO:0000256" key="3">
    <source>
        <dbReference type="ARBA" id="ARBA00022771"/>
    </source>
</evidence>
<name>A0AAV8BYZ0_9POAL</name>
<feature type="domain" description="SWIM-type" evidence="8">
    <location>
        <begin position="520"/>
        <end position="556"/>
    </location>
</feature>
<dbReference type="EMBL" id="JAMFTS010000005">
    <property type="protein sequence ID" value="KAJ4748441.1"/>
    <property type="molecule type" value="Genomic_DNA"/>
</dbReference>
<keyword evidence="6" id="KW-0539">Nucleus</keyword>
<dbReference type="InterPro" id="IPR018289">
    <property type="entry name" value="MULE_transposase_dom"/>
</dbReference>
<feature type="region of interest" description="Disordered" evidence="7">
    <location>
        <begin position="668"/>
        <end position="740"/>
    </location>
</feature>
<evidence type="ECO:0000256" key="1">
    <source>
        <dbReference type="ARBA" id="ARBA00005889"/>
    </source>
</evidence>
<evidence type="ECO:0000256" key="2">
    <source>
        <dbReference type="ARBA" id="ARBA00022723"/>
    </source>
</evidence>
<proteinExistence type="inferred from homology"/>
<evidence type="ECO:0000259" key="8">
    <source>
        <dbReference type="PROSITE" id="PS50966"/>
    </source>
</evidence>
<evidence type="ECO:0000256" key="5">
    <source>
        <dbReference type="PROSITE-ProRule" id="PRU00325"/>
    </source>
</evidence>
<dbReference type="PROSITE" id="PS50966">
    <property type="entry name" value="ZF_SWIM"/>
    <property type="match status" value="1"/>
</dbReference>
<keyword evidence="10" id="KW-1185">Reference proteome</keyword>
<dbReference type="InterPro" id="IPR007527">
    <property type="entry name" value="Znf_SWIM"/>
</dbReference>
<comment type="subcellular location">
    <subcellularLocation>
        <location evidence="6">Nucleus</location>
    </subcellularLocation>
</comment>
<organism evidence="9 10">
    <name type="scientific">Rhynchospora pubera</name>
    <dbReference type="NCBI Taxonomy" id="906938"/>
    <lineage>
        <taxon>Eukaryota</taxon>
        <taxon>Viridiplantae</taxon>
        <taxon>Streptophyta</taxon>
        <taxon>Embryophyta</taxon>
        <taxon>Tracheophyta</taxon>
        <taxon>Spermatophyta</taxon>
        <taxon>Magnoliopsida</taxon>
        <taxon>Liliopsida</taxon>
        <taxon>Poales</taxon>
        <taxon>Cyperaceae</taxon>
        <taxon>Cyperoideae</taxon>
        <taxon>Rhynchosporeae</taxon>
        <taxon>Rhynchospora</taxon>
    </lineage>
</organism>
<feature type="compositionally biased region" description="Polar residues" evidence="7">
    <location>
        <begin position="692"/>
        <end position="703"/>
    </location>
</feature>